<evidence type="ECO:0000313" key="1">
    <source>
        <dbReference type="EMBL" id="MCO1337212.1"/>
    </source>
</evidence>
<gene>
    <name evidence="1" type="ORF">MO867_23105</name>
</gene>
<dbReference type="AlphaFoldDB" id="A0A9X2J723"/>
<feature type="non-terminal residue" evidence="1">
    <location>
        <position position="65"/>
    </location>
</feature>
<dbReference type="RefSeq" id="WP_252473496.1">
    <property type="nucleotide sequence ID" value="NZ_JALBWM010000512.1"/>
</dbReference>
<proteinExistence type="predicted"/>
<dbReference type="EMBL" id="JALBWM010000512">
    <property type="protein sequence ID" value="MCO1337212.1"/>
    <property type="molecule type" value="Genomic_DNA"/>
</dbReference>
<keyword evidence="2" id="KW-1185">Reference proteome</keyword>
<name>A0A9X2J723_9GAMM</name>
<dbReference type="Proteomes" id="UP001139028">
    <property type="component" value="Unassembled WGS sequence"/>
</dbReference>
<accession>A0A9X2J723</accession>
<protein>
    <submittedName>
        <fullName evidence="1">Uncharacterized protein</fullName>
    </submittedName>
</protein>
<reference evidence="1" key="1">
    <citation type="journal article" date="2022" name="Arch. Microbiol.">
        <title>Microbulbifer okhotskensis sp. nov., isolated from a deep bottom sediment of the Okhotsk Sea.</title>
        <authorList>
            <person name="Romanenko L."/>
            <person name="Kurilenko V."/>
            <person name="Otstavnykh N."/>
            <person name="Velansky P."/>
            <person name="Isaeva M."/>
            <person name="Mikhailov V."/>
        </authorList>
    </citation>
    <scope>NUCLEOTIDE SEQUENCE</scope>
    <source>
        <strain evidence="1">OS29</strain>
    </source>
</reference>
<organism evidence="1 2">
    <name type="scientific">Microbulbifer okhotskensis</name>
    <dbReference type="NCBI Taxonomy" id="2926617"/>
    <lineage>
        <taxon>Bacteria</taxon>
        <taxon>Pseudomonadati</taxon>
        <taxon>Pseudomonadota</taxon>
        <taxon>Gammaproteobacteria</taxon>
        <taxon>Cellvibrionales</taxon>
        <taxon>Microbulbiferaceae</taxon>
        <taxon>Microbulbifer</taxon>
    </lineage>
</organism>
<sequence>MFKFEEMDKSLAILTEKLGLPEPLALPEYRAKSGFRKQAGYREVLTPAAVAELKVMFAREIAYLG</sequence>
<comment type="caution">
    <text evidence="1">The sequence shown here is derived from an EMBL/GenBank/DDBJ whole genome shotgun (WGS) entry which is preliminary data.</text>
</comment>
<evidence type="ECO:0000313" key="2">
    <source>
        <dbReference type="Proteomes" id="UP001139028"/>
    </source>
</evidence>